<evidence type="ECO:0000313" key="5">
    <source>
        <dbReference type="EMBL" id="QZD87083.1"/>
    </source>
</evidence>
<name>A0ABX8ZDQ6_9SPHN</name>
<dbReference type="RefSeq" id="WP_221422624.1">
    <property type="nucleotide sequence ID" value="NZ_CP081297.1"/>
</dbReference>
<evidence type="ECO:0000256" key="2">
    <source>
        <dbReference type="SAM" id="Coils"/>
    </source>
</evidence>
<proteinExistence type="predicted"/>
<dbReference type="SUPFAM" id="SSF51261">
    <property type="entry name" value="Duplicated hybrid motif"/>
    <property type="match status" value="1"/>
</dbReference>
<keyword evidence="2" id="KW-0175">Coiled coil</keyword>
<reference evidence="5 6" key="1">
    <citation type="submission" date="2021-08" db="EMBL/GenBank/DDBJ databases">
        <title>Comparative Genomics Analysis of the Genus Qipengyuania Reveals Extensive Genetic Diversity and Metabolic Versatility, Including the Description of Fifteen Novel Species.</title>
        <authorList>
            <person name="Liu Y."/>
        </authorList>
    </citation>
    <scope>NUCLEOTIDE SEQUENCE [LARGE SCALE GENOMIC DNA]</scope>
    <source>
        <strain evidence="5 6">1XM2-8</strain>
    </source>
</reference>
<dbReference type="Proteomes" id="UP000824280">
    <property type="component" value="Chromosome"/>
</dbReference>
<dbReference type="InterPro" id="IPR016047">
    <property type="entry name" value="M23ase_b-sheet_dom"/>
</dbReference>
<evidence type="ECO:0000256" key="1">
    <source>
        <dbReference type="ARBA" id="ARBA00022729"/>
    </source>
</evidence>
<feature type="region of interest" description="Disordered" evidence="3">
    <location>
        <begin position="263"/>
        <end position="291"/>
    </location>
</feature>
<dbReference type="CDD" id="cd12797">
    <property type="entry name" value="M23_peptidase"/>
    <property type="match status" value="1"/>
</dbReference>
<feature type="region of interest" description="Disordered" evidence="3">
    <location>
        <begin position="42"/>
        <end position="71"/>
    </location>
</feature>
<dbReference type="InterPro" id="IPR011055">
    <property type="entry name" value="Dup_hybrid_motif"/>
</dbReference>
<keyword evidence="6" id="KW-1185">Reference proteome</keyword>
<dbReference type="Gene3D" id="2.70.70.10">
    <property type="entry name" value="Glucose Permease (Domain IIA)"/>
    <property type="match status" value="1"/>
</dbReference>
<evidence type="ECO:0000259" key="4">
    <source>
        <dbReference type="Pfam" id="PF01551"/>
    </source>
</evidence>
<dbReference type="InterPro" id="IPR050570">
    <property type="entry name" value="Cell_wall_metabolism_enzyme"/>
</dbReference>
<dbReference type="EMBL" id="CP081297">
    <property type="protein sequence ID" value="QZD87083.1"/>
    <property type="molecule type" value="Genomic_DNA"/>
</dbReference>
<gene>
    <name evidence="5" type="ORF">K3166_13075</name>
</gene>
<dbReference type="PANTHER" id="PTHR21666:SF289">
    <property type="entry name" value="L-ALA--D-GLU ENDOPEPTIDASE"/>
    <property type="match status" value="1"/>
</dbReference>
<organism evidence="5 6">
    <name type="scientific">Qipengyuania psychrotolerans</name>
    <dbReference type="NCBI Taxonomy" id="2867238"/>
    <lineage>
        <taxon>Bacteria</taxon>
        <taxon>Pseudomonadati</taxon>
        <taxon>Pseudomonadota</taxon>
        <taxon>Alphaproteobacteria</taxon>
        <taxon>Sphingomonadales</taxon>
        <taxon>Erythrobacteraceae</taxon>
        <taxon>Qipengyuania</taxon>
    </lineage>
</organism>
<dbReference type="PANTHER" id="PTHR21666">
    <property type="entry name" value="PEPTIDASE-RELATED"/>
    <property type="match status" value="1"/>
</dbReference>
<feature type="coiled-coil region" evidence="2">
    <location>
        <begin position="176"/>
        <end position="210"/>
    </location>
</feature>
<evidence type="ECO:0000313" key="6">
    <source>
        <dbReference type="Proteomes" id="UP000824280"/>
    </source>
</evidence>
<dbReference type="Pfam" id="PF01551">
    <property type="entry name" value="Peptidase_M23"/>
    <property type="match status" value="1"/>
</dbReference>
<protein>
    <submittedName>
        <fullName evidence="5">Peptidoglycan DD-metalloendopeptidase family protein</fullName>
    </submittedName>
</protein>
<feature type="compositionally biased region" description="Basic and acidic residues" evidence="3">
    <location>
        <begin position="55"/>
        <end position="71"/>
    </location>
</feature>
<evidence type="ECO:0000256" key="3">
    <source>
        <dbReference type="SAM" id="MobiDB-lite"/>
    </source>
</evidence>
<accession>A0ABX8ZDQ6</accession>
<feature type="domain" description="M23ase beta-sheet core" evidence="4">
    <location>
        <begin position="316"/>
        <end position="405"/>
    </location>
</feature>
<sequence length="410" mass="42952">MIRVTALALIILLLAAIGLPGLAMPGSQAVGQYPDAAEAREALEAARQQQRNARARAERLERQSRQSEKTAETALGNAALLAARVQQSEAAITAAEAELAIVSAQRSTLDRQLARKREPLMRLTAALQTMSRRPLALAALQPGSLEDVVHTRAALSAAMPVVRKRTEALRGDLSRARALEDQRASSLRNLRSAEEDLKERRSDLIALAQRERIRSQQASGGASREAERALVLSEEARDLDAFVGQLEQAGSIRSRLAALPGPVLRPSSGGDASAPAKAPVPSPTPSATAPPNRYILPVAGTVVAGFGEASVAGSRTSGIALASRPGAQVVSPGEGRVAFAGPYRGFGQIIIVEHDNGWTSLVTGLGDVSVAVGQTVTAGSPLGSAAASRPEVTLELRKNGDPVNPLDHLR</sequence>
<keyword evidence="1" id="KW-0732">Signal</keyword>